<proteinExistence type="predicted"/>
<name>A0A8A4XCG8_9VIRU</name>
<evidence type="ECO:0008006" key="3">
    <source>
        <dbReference type="Google" id="ProtNLM"/>
    </source>
</evidence>
<sequence length="368" mass="41386">MSDKMVMRGGVQDFQTYYEIKVPWQEGNGSAPFLVNSGGWRFSPADLGGSDDETIIASEEQYTKLQYYFNMYEQFKLCKVVIKYVPRWTQLIPIYIGEATVGGAQLNFVQAGSPDVPLNYGTSAAGVASFVPSFMNNKEIFMISDYEDIITRAGVTAGAIDELYQARLQNGLRRCHQTQTCEIEILPHYTDVIQGVATENEPASNPISVLPKPTEWFTTKVVNTGAGNTVVLNLLQEFFGFKWWVYDPYNTSQFNTTFNIGKFEATYFWTFRFLDNRALVSLVTITEPNEERAKKRRLELLKHPGGQVMSAHQHRGSLQKTQLSTLAKVVARERLLESAPPAVDPRQTTPLSRQPPQSSAPTPLSRRA</sequence>
<dbReference type="EMBL" id="MW182850">
    <property type="protein sequence ID" value="QTE03522.1"/>
    <property type="molecule type" value="Genomic_DNA"/>
</dbReference>
<reference evidence="2" key="1">
    <citation type="submission" date="2020-10" db="EMBL/GenBank/DDBJ databases">
        <title>CRESS DNA virus dark matter in the feces of wild birds.</title>
        <authorList>
            <person name="Yang S."/>
            <person name="Zhang W."/>
        </authorList>
    </citation>
    <scope>NUCLEOTIDE SEQUENCE</scope>
    <source>
        <strain evidence="2">Fcc107cir8</strain>
    </source>
</reference>
<evidence type="ECO:0000256" key="1">
    <source>
        <dbReference type="SAM" id="MobiDB-lite"/>
    </source>
</evidence>
<evidence type="ECO:0000313" key="2">
    <source>
        <dbReference type="EMBL" id="QTE03522.1"/>
    </source>
</evidence>
<protein>
    <recommendedName>
        <fullName evidence="3">Capsid protein</fullName>
    </recommendedName>
</protein>
<organism evidence="2">
    <name type="scientific">Muscicapa latirostris CRESS-DNA-virus sp</name>
    <dbReference type="NCBI Taxonomy" id="2815046"/>
    <lineage>
        <taxon>Viruses</taxon>
        <taxon>Monodnaviria</taxon>
        <taxon>Shotokuvirae</taxon>
        <taxon>Cressdnaviricota</taxon>
    </lineage>
</organism>
<feature type="compositionally biased region" description="Polar residues" evidence="1">
    <location>
        <begin position="346"/>
        <end position="362"/>
    </location>
</feature>
<feature type="region of interest" description="Disordered" evidence="1">
    <location>
        <begin position="337"/>
        <end position="368"/>
    </location>
</feature>
<accession>A0A8A4XCG8</accession>